<protein>
    <submittedName>
        <fullName evidence="2">Uncharacterized protein</fullName>
    </submittedName>
</protein>
<reference evidence="2" key="1">
    <citation type="submission" date="2014-11" db="EMBL/GenBank/DDBJ databases">
        <authorList>
            <person name="Amaro Gonzalez C."/>
        </authorList>
    </citation>
    <scope>NUCLEOTIDE SEQUENCE</scope>
</reference>
<sequence>MRLRRGFHTKHSHKQLISHFS</sequence>
<dbReference type="EMBL" id="GBXM01082874">
    <property type="protein sequence ID" value="JAH25703.1"/>
    <property type="molecule type" value="Transcribed_RNA"/>
</dbReference>
<name>A0A0E9RBH4_ANGAN</name>
<organism evidence="2">
    <name type="scientific">Anguilla anguilla</name>
    <name type="common">European freshwater eel</name>
    <name type="synonym">Muraena anguilla</name>
    <dbReference type="NCBI Taxonomy" id="7936"/>
    <lineage>
        <taxon>Eukaryota</taxon>
        <taxon>Metazoa</taxon>
        <taxon>Chordata</taxon>
        <taxon>Craniata</taxon>
        <taxon>Vertebrata</taxon>
        <taxon>Euteleostomi</taxon>
        <taxon>Actinopterygii</taxon>
        <taxon>Neopterygii</taxon>
        <taxon>Teleostei</taxon>
        <taxon>Anguilliformes</taxon>
        <taxon>Anguillidae</taxon>
        <taxon>Anguilla</taxon>
    </lineage>
</organism>
<feature type="region of interest" description="Disordered" evidence="1">
    <location>
        <begin position="1"/>
        <end position="21"/>
    </location>
</feature>
<reference evidence="2" key="2">
    <citation type="journal article" date="2015" name="Fish Shellfish Immunol.">
        <title>Early steps in the European eel (Anguilla anguilla)-Vibrio vulnificus interaction in the gills: Role of the RtxA13 toxin.</title>
        <authorList>
            <person name="Callol A."/>
            <person name="Pajuelo D."/>
            <person name="Ebbesson L."/>
            <person name="Teles M."/>
            <person name="MacKenzie S."/>
            <person name="Amaro C."/>
        </authorList>
    </citation>
    <scope>NUCLEOTIDE SEQUENCE</scope>
</reference>
<evidence type="ECO:0000256" key="1">
    <source>
        <dbReference type="SAM" id="MobiDB-lite"/>
    </source>
</evidence>
<dbReference type="AlphaFoldDB" id="A0A0E9RBH4"/>
<evidence type="ECO:0000313" key="2">
    <source>
        <dbReference type="EMBL" id="JAH25703.1"/>
    </source>
</evidence>
<proteinExistence type="predicted"/>
<accession>A0A0E9RBH4</accession>